<keyword evidence="1" id="KW-1133">Transmembrane helix</keyword>
<dbReference type="PATRIC" id="fig|359131.3.peg.6035"/>
<dbReference type="EMBL" id="JZKH01000058">
    <property type="protein sequence ID" value="KJS59830.1"/>
    <property type="molecule type" value="Genomic_DNA"/>
</dbReference>
<evidence type="ECO:0000256" key="1">
    <source>
        <dbReference type="SAM" id="Phobius"/>
    </source>
</evidence>
<keyword evidence="3" id="KW-1185">Reference proteome</keyword>
<organism evidence="2 3">
    <name type="scientific">Streptomyces rubellomurinus (strain ATCC 31215)</name>
    <dbReference type="NCBI Taxonomy" id="359131"/>
    <lineage>
        <taxon>Bacteria</taxon>
        <taxon>Bacillati</taxon>
        <taxon>Actinomycetota</taxon>
        <taxon>Actinomycetes</taxon>
        <taxon>Kitasatosporales</taxon>
        <taxon>Streptomycetaceae</taxon>
        <taxon>Streptomyces</taxon>
    </lineage>
</organism>
<feature type="transmembrane region" description="Helical" evidence="1">
    <location>
        <begin position="12"/>
        <end position="35"/>
    </location>
</feature>
<sequence length="164" mass="15756">MSAKSAVVWRGLGYGVGAAVGLVTVIVLALVATTLPERLEGAPFVLSFWPVLAVFGMVNAALPGLAVGVVLARGLERSPGSVGRGRAALAAGGTYFAQVIAVAVATDGKGWTASAVVGAVVAALLAALCARRVLGRAATAGRAPGGAVGAVGAVVVGEPGAASA</sequence>
<feature type="transmembrane region" description="Helical" evidence="1">
    <location>
        <begin position="111"/>
        <end position="130"/>
    </location>
</feature>
<reference evidence="2 3" key="1">
    <citation type="submission" date="2015-02" db="EMBL/GenBank/DDBJ databases">
        <authorList>
            <person name="Ju K.-S."/>
            <person name="Doroghazi J.R."/>
            <person name="Metcalf W."/>
        </authorList>
    </citation>
    <scope>NUCLEOTIDE SEQUENCE [LARGE SCALE GENOMIC DNA]</scope>
    <source>
        <strain evidence="2 3">ATCC 31215</strain>
    </source>
</reference>
<keyword evidence="1" id="KW-0812">Transmembrane</keyword>
<gene>
    <name evidence="2" type="ORF">VM95_25010</name>
</gene>
<name>A0A0F2TBW7_STRR3</name>
<comment type="caution">
    <text evidence="2">The sequence shown here is derived from an EMBL/GenBank/DDBJ whole genome shotgun (WGS) entry which is preliminary data.</text>
</comment>
<accession>A0A0F2TBW7</accession>
<dbReference type="RefSeq" id="WP_045700433.1">
    <property type="nucleotide sequence ID" value="NZ_JZKH01000058.1"/>
</dbReference>
<proteinExistence type="predicted"/>
<evidence type="ECO:0000313" key="3">
    <source>
        <dbReference type="Proteomes" id="UP000033699"/>
    </source>
</evidence>
<dbReference type="Proteomes" id="UP000033699">
    <property type="component" value="Unassembled WGS sequence"/>
</dbReference>
<feature type="transmembrane region" description="Helical" evidence="1">
    <location>
        <begin position="47"/>
        <end position="75"/>
    </location>
</feature>
<evidence type="ECO:0000313" key="2">
    <source>
        <dbReference type="EMBL" id="KJS59830.1"/>
    </source>
</evidence>
<keyword evidence="1" id="KW-0472">Membrane</keyword>
<dbReference type="AlphaFoldDB" id="A0A0F2TBW7"/>
<feature type="transmembrane region" description="Helical" evidence="1">
    <location>
        <begin position="87"/>
        <end position="105"/>
    </location>
</feature>
<protein>
    <submittedName>
        <fullName evidence="2">Uncharacterized protein</fullName>
    </submittedName>
</protein>